<protein>
    <recommendedName>
        <fullName evidence="4">Transmembrane protein</fullName>
    </recommendedName>
</protein>
<accession>A0AAW2F695</accession>
<evidence type="ECO:0000313" key="3">
    <source>
        <dbReference type="Proteomes" id="UP001430953"/>
    </source>
</evidence>
<dbReference type="Proteomes" id="UP001430953">
    <property type="component" value="Unassembled WGS sequence"/>
</dbReference>
<keyword evidence="3" id="KW-1185">Reference proteome</keyword>
<evidence type="ECO:0000313" key="2">
    <source>
        <dbReference type="EMBL" id="KAL0110099.1"/>
    </source>
</evidence>
<comment type="caution">
    <text evidence="2">The sequence shown here is derived from an EMBL/GenBank/DDBJ whole genome shotgun (WGS) entry which is preliminary data.</text>
</comment>
<keyword evidence="1" id="KW-0812">Transmembrane</keyword>
<keyword evidence="1" id="KW-1133">Transmembrane helix</keyword>
<feature type="transmembrane region" description="Helical" evidence="1">
    <location>
        <begin position="20"/>
        <end position="38"/>
    </location>
</feature>
<dbReference type="AlphaFoldDB" id="A0AAW2F695"/>
<organism evidence="2 3">
    <name type="scientific">Cardiocondyla obscurior</name>
    <dbReference type="NCBI Taxonomy" id="286306"/>
    <lineage>
        <taxon>Eukaryota</taxon>
        <taxon>Metazoa</taxon>
        <taxon>Ecdysozoa</taxon>
        <taxon>Arthropoda</taxon>
        <taxon>Hexapoda</taxon>
        <taxon>Insecta</taxon>
        <taxon>Pterygota</taxon>
        <taxon>Neoptera</taxon>
        <taxon>Endopterygota</taxon>
        <taxon>Hymenoptera</taxon>
        <taxon>Apocrita</taxon>
        <taxon>Aculeata</taxon>
        <taxon>Formicoidea</taxon>
        <taxon>Formicidae</taxon>
        <taxon>Myrmicinae</taxon>
        <taxon>Cardiocondyla</taxon>
    </lineage>
</organism>
<evidence type="ECO:0000256" key="1">
    <source>
        <dbReference type="SAM" id="Phobius"/>
    </source>
</evidence>
<reference evidence="2 3" key="1">
    <citation type="submission" date="2023-03" db="EMBL/GenBank/DDBJ databases">
        <title>High recombination rates correlate with genetic variation in Cardiocondyla obscurior ants.</title>
        <authorList>
            <person name="Errbii M."/>
        </authorList>
    </citation>
    <scope>NUCLEOTIDE SEQUENCE [LARGE SCALE GENOMIC DNA]</scope>
    <source>
        <strain evidence="2">Alpha-2009</strain>
        <tissue evidence="2">Whole body</tissue>
    </source>
</reference>
<evidence type="ECO:0008006" key="4">
    <source>
        <dbReference type="Google" id="ProtNLM"/>
    </source>
</evidence>
<sequence length="153" mass="17556">MCIRTGIKPRLCSRAKFRPLAFALASAGTGVFLGLYAARYRDVSYRTRHGRPKGTGLPSTRFPTVCTAMHTRAEKSLSPFFTRFPRAFVRSCARCDTRAPARSVRREWYDEQKEKGEAHGDKMKRNAHLFSYRRSSRYCDLDEVCARALARVR</sequence>
<gene>
    <name evidence="2" type="ORF">PUN28_013620</name>
</gene>
<proteinExistence type="predicted"/>
<name>A0AAW2F695_9HYME</name>
<dbReference type="EMBL" id="JADYXP020000014">
    <property type="protein sequence ID" value="KAL0110099.1"/>
    <property type="molecule type" value="Genomic_DNA"/>
</dbReference>
<keyword evidence="1" id="KW-0472">Membrane</keyword>